<gene>
    <name evidence="1" type="ORF">ACFPET_07115</name>
</gene>
<dbReference type="RefSeq" id="WP_380619168.1">
    <property type="nucleotide sequence ID" value="NZ_JBHSDK010000010.1"/>
</dbReference>
<evidence type="ECO:0000313" key="2">
    <source>
        <dbReference type="Proteomes" id="UP001595823"/>
    </source>
</evidence>
<dbReference type="Proteomes" id="UP001595823">
    <property type="component" value="Unassembled WGS sequence"/>
</dbReference>
<dbReference type="EMBL" id="JBHSDK010000010">
    <property type="protein sequence ID" value="MFC4334963.1"/>
    <property type="molecule type" value="Genomic_DNA"/>
</dbReference>
<accession>A0ABV8TVY6</accession>
<evidence type="ECO:0000313" key="1">
    <source>
        <dbReference type="EMBL" id="MFC4334963.1"/>
    </source>
</evidence>
<comment type="caution">
    <text evidence="1">The sequence shown here is derived from an EMBL/GenBank/DDBJ whole genome shotgun (WGS) entry which is preliminary data.</text>
</comment>
<sequence length="61" mass="7319">MKFELTVELPEDMASERREKELSRILRYWAGNMKHYELVDGDSSEIYDSEYRQVGTWTISE</sequence>
<name>A0ABV8TVY6_9ACTN</name>
<keyword evidence="2" id="KW-1185">Reference proteome</keyword>
<reference evidence="2" key="1">
    <citation type="journal article" date="2019" name="Int. J. Syst. Evol. Microbiol.">
        <title>The Global Catalogue of Microorganisms (GCM) 10K type strain sequencing project: providing services to taxonomists for standard genome sequencing and annotation.</title>
        <authorList>
            <consortium name="The Broad Institute Genomics Platform"/>
            <consortium name="The Broad Institute Genome Sequencing Center for Infectious Disease"/>
            <person name="Wu L."/>
            <person name="Ma J."/>
        </authorList>
    </citation>
    <scope>NUCLEOTIDE SEQUENCE [LARGE SCALE GENOMIC DNA]</scope>
    <source>
        <strain evidence="2">IBRC-M 10908</strain>
    </source>
</reference>
<organism evidence="1 2">
    <name type="scientific">Salininema proteolyticum</name>
    <dbReference type="NCBI Taxonomy" id="1607685"/>
    <lineage>
        <taxon>Bacteria</taxon>
        <taxon>Bacillati</taxon>
        <taxon>Actinomycetota</taxon>
        <taxon>Actinomycetes</taxon>
        <taxon>Glycomycetales</taxon>
        <taxon>Glycomycetaceae</taxon>
        <taxon>Salininema</taxon>
    </lineage>
</organism>
<protein>
    <submittedName>
        <fullName evidence="1">Uncharacterized protein</fullName>
    </submittedName>
</protein>
<proteinExistence type="predicted"/>